<dbReference type="InterPro" id="IPR036286">
    <property type="entry name" value="LexA/Signal_pep-like_sf"/>
</dbReference>
<evidence type="ECO:0000313" key="1">
    <source>
        <dbReference type="EMBL" id="GCL61512.1"/>
    </source>
</evidence>
<keyword evidence="2" id="KW-1185">Reference proteome</keyword>
<proteinExistence type="predicted"/>
<name>A0A480AN95_9BURK</name>
<dbReference type="CDD" id="cd06529">
    <property type="entry name" value="S24_LexA-like"/>
    <property type="match status" value="1"/>
</dbReference>
<gene>
    <name evidence="1" type="ORF">AQPW35_05930</name>
</gene>
<dbReference type="Proteomes" id="UP000301751">
    <property type="component" value="Unassembled WGS sequence"/>
</dbReference>
<dbReference type="SUPFAM" id="SSF51306">
    <property type="entry name" value="LexA/Signal peptidase"/>
    <property type="match status" value="1"/>
</dbReference>
<accession>A0A480AN95</accession>
<dbReference type="RefSeq" id="WP_137731255.1">
    <property type="nucleotide sequence ID" value="NZ_BJCL01000001.1"/>
</dbReference>
<dbReference type="OrthoDB" id="9021722at2"/>
<evidence type="ECO:0008006" key="3">
    <source>
        <dbReference type="Google" id="ProtNLM"/>
    </source>
</evidence>
<dbReference type="EMBL" id="BJCL01000001">
    <property type="protein sequence ID" value="GCL61512.1"/>
    <property type="molecule type" value="Genomic_DNA"/>
</dbReference>
<protein>
    <recommendedName>
        <fullName evidence="3">Peptidase S24/S26A/S26B/S26C domain-containing protein</fullName>
    </recommendedName>
</protein>
<dbReference type="Gene3D" id="1.10.260.40">
    <property type="entry name" value="lambda repressor-like DNA-binding domains"/>
    <property type="match status" value="1"/>
</dbReference>
<sequence length="209" mass="23419">MDIREIRRQNLHRLVGEFDMKKSLAKRIHKAPSQVSQWLKGYRSIEEDSARHIEQMLRKPERWMDVQHLDAATALVESTPAEAGGIAHKLSLPTETVAPTVPWEQLKMEPRQLPAEFYVVLPDDAMAPVAPAGTKVKFDTRRKAQPGDAVLVAGPQGEPFFREMRALLGGAWEAHPSNKAYPVLHSEQHALVVLGVFVGIDRPWSALAR</sequence>
<dbReference type="AlphaFoldDB" id="A0A480AN95"/>
<comment type="caution">
    <text evidence="1">The sequence shown here is derived from an EMBL/GenBank/DDBJ whole genome shotgun (WGS) entry which is preliminary data.</text>
</comment>
<reference evidence="2" key="1">
    <citation type="submission" date="2019-03" db="EMBL/GenBank/DDBJ databases">
        <title>Aquabacterium pictum sp.nov., the first bacteriochlorophyll a-containing freshwater bacterium in the genus Aquabacterium of the class Betaproteobacteria.</title>
        <authorList>
            <person name="Hirose S."/>
            <person name="Tank M."/>
            <person name="Hara E."/>
            <person name="Tamaki H."/>
            <person name="Takaichi S."/>
            <person name="Haruta S."/>
            <person name="Hanada S."/>
        </authorList>
    </citation>
    <scope>NUCLEOTIDE SEQUENCE [LARGE SCALE GENOMIC DNA]</scope>
    <source>
        <strain evidence="2">W35</strain>
    </source>
</reference>
<dbReference type="Gene3D" id="2.10.109.10">
    <property type="entry name" value="Umud Fragment, subunit A"/>
    <property type="match status" value="1"/>
</dbReference>
<evidence type="ECO:0000313" key="2">
    <source>
        <dbReference type="Proteomes" id="UP000301751"/>
    </source>
</evidence>
<dbReference type="InterPro" id="IPR010982">
    <property type="entry name" value="Lambda_DNA-bd_dom_sf"/>
</dbReference>
<dbReference type="GO" id="GO:0003677">
    <property type="term" value="F:DNA binding"/>
    <property type="evidence" value="ECO:0007669"/>
    <property type="project" value="InterPro"/>
</dbReference>
<organism evidence="1 2">
    <name type="scientific">Pseudaquabacterium pictum</name>
    <dbReference type="NCBI Taxonomy" id="2315236"/>
    <lineage>
        <taxon>Bacteria</taxon>
        <taxon>Pseudomonadati</taxon>
        <taxon>Pseudomonadota</taxon>
        <taxon>Betaproteobacteria</taxon>
        <taxon>Burkholderiales</taxon>
        <taxon>Sphaerotilaceae</taxon>
        <taxon>Pseudaquabacterium</taxon>
    </lineage>
</organism>
<dbReference type="InterPro" id="IPR039418">
    <property type="entry name" value="LexA-like"/>
</dbReference>